<dbReference type="STRING" id="105984.A0A427XIU9"/>
<dbReference type="RefSeq" id="XP_028473972.1">
    <property type="nucleotide sequence ID" value="XM_028617509.1"/>
</dbReference>
<dbReference type="PROSITE" id="PS50850">
    <property type="entry name" value="MFS"/>
    <property type="match status" value="1"/>
</dbReference>
<evidence type="ECO:0000256" key="1">
    <source>
        <dbReference type="ARBA" id="ARBA00004141"/>
    </source>
</evidence>
<evidence type="ECO:0000256" key="4">
    <source>
        <dbReference type="ARBA" id="ARBA00022692"/>
    </source>
</evidence>
<feature type="transmembrane region" description="Helical" evidence="9">
    <location>
        <begin position="315"/>
        <end position="336"/>
    </location>
</feature>
<evidence type="ECO:0000256" key="9">
    <source>
        <dbReference type="SAM" id="Phobius"/>
    </source>
</evidence>
<organism evidence="11 12">
    <name type="scientific">Apiotrichum porosum</name>
    <dbReference type="NCBI Taxonomy" id="105984"/>
    <lineage>
        <taxon>Eukaryota</taxon>
        <taxon>Fungi</taxon>
        <taxon>Dikarya</taxon>
        <taxon>Basidiomycota</taxon>
        <taxon>Agaricomycotina</taxon>
        <taxon>Tremellomycetes</taxon>
        <taxon>Trichosporonales</taxon>
        <taxon>Trichosporonaceae</taxon>
        <taxon>Apiotrichum</taxon>
    </lineage>
</organism>
<proteinExistence type="inferred from homology"/>
<dbReference type="Pfam" id="PF00083">
    <property type="entry name" value="Sugar_tr"/>
    <property type="match status" value="1"/>
</dbReference>
<evidence type="ECO:0000256" key="6">
    <source>
        <dbReference type="ARBA" id="ARBA00023136"/>
    </source>
</evidence>
<name>A0A427XIU9_9TREE</name>
<evidence type="ECO:0000256" key="7">
    <source>
        <dbReference type="ARBA" id="ARBA00049119"/>
    </source>
</evidence>
<dbReference type="AlphaFoldDB" id="A0A427XIU9"/>
<dbReference type="InterPro" id="IPR020846">
    <property type="entry name" value="MFS_dom"/>
</dbReference>
<dbReference type="GeneID" id="39586286"/>
<reference evidence="11 12" key="1">
    <citation type="submission" date="2018-11" db="EMBL/GenBank/DDBJ databases">
        <title>Genome sequence of Apiotrichum porosum DSM 27194.</title>
        <authorList>
            <person name="Aliyu H."/>
            <person name="Gorte O."/>
            <person name="Ochsenreither K."/>
        </authorList>
    </citation>
    <scope>NUCLEOTIDE SEQUENCE [LARGE SCALE GENOMIC DNA]</scope>
    <source>
        <strain evidence="11 12">DSM 27194</strain>
    </source>
</reference>
<comment type="caution">
    <text evidence="11">The sequence shown here is derived from an EMBL/GenBank/DDBJ whole genome shotgun (WGS) entry which is preliminary data.</text>
</comment>
<dbReference type="PANTHER" id="PTHR48022">
    <property type="entry name" value="PLASTIDIC GLUCOSE TRANSPORTER 4"/>
    <property type="match status" value="1"/>
</dbReference>
<gene>
    <name evidence="11" type="ORF">EHS24_001743</name>
</gene>
<feature type="transmembrane region" description="Helical" evidence="9">
    <location>
        <begin position="191"/>
        <end position="213"/>
    </location>
</feature>
<feature type="domain" description="Major facilitator superfamily (MFS) profile" evidence="10">
    <location>
        <begin position="19"/>
        <end position="464"/>
    </location>
</feature>
<dbReference type="PANTHER" id="PTHR48022:SF77">
    <property type="entry name" value="MAJOR FACILITATOR SUPERFAMILY (MFS) PROFILE DOMAIN-CONTAINING PROTEIN"/>
    <property type="match status" value="1"/>
</dbReference>
<dbReference type="GO" id="GO:0016020">
    <property type="term" value="C:membrane"/>
    <property type="evidence" value="ECO:0007669"/>
    <property type="project" value="UniProtKB-SubCell"/>
</dbReference>
<feature type="transmembrane region" description="Helical" evidence="9">
    <location>
        <begin position="443"/>
        <end position="460"/>
    </location>
</feature>
<keyword evidence="5 9" id="KW-1133">Transmembrane helix</keyword>
<dbReference type="EMBL" id="RSCE01000011">
    <property type="protein sequence ID" value="RSH78825.1"/>
    <property type="molecule type" value="Genomic_DNA"/>
</dbReference>
<dbReference type="Gene3D" id="1.20.1250.20">
    <property type="entry name" value="MFS general substrate transporter like domains"/>
    <property type="match status" value="1"/>
</dbReference>
<dbReference type="OrthoDB" id="6612291at2759"/>
<keyword evidence="6 9" id="KW-0472">Membrane</keyword>
<dbReference type="InterPro" id="IPR005828">
    <property type="entry name" value="MFS_sugar_transport-like"/>
</dbReference>
<protein>
    <recommendedName>
        <fullName evidence="10">Major facilitator superfamily (MFS) profile domain-containing protein</fullName>
    </recommendedName>
</protein>
<comment type="catalytic activity">
    <reaction evidence="7">
        <text>myo-inositol(out) + H(+)(out) = myo-inositol(in) + H(+)(in)</text>
        <dbReference type="Rhea" id="RHEA:60364"/>
        <dbReference type="ChEBI" id="CHEBI:15378"/>
        <dbReference type="ChEBI" id="CHEBI:17268"/>
    </reaction>
</comment>
<evidence type="ECO:0000313" key="12">
    <source>
        <dbReference type="Proteomes" id="UP000279236"/>
    </source>
</evidence>
<keyword evidence="3 8" id="KW-0813">Transport</keyword>
<comment type="similarity">
    <text evidence="2 8">Belongs to the major facilitator superfamily. Sugar transporter (TC 2.A.1.1) family.</text>
</comment>
<evidence type="ECO:0000256" key="3">
    <source>
        <dbReference type="ARBA" id="ARBA00022448"/>
    </source>
</evidence>
<dbReference type="NCBIfam" id="TIGR00879">
    <property type="entry name" value="SP"/>
    <property type="match status" value="1"/>
</dbReference>
<accession>A0A427XIU9</accession>
<keyword evidence="12" id="KW-1185">Reference proteome</keyword>
<dbReference type="InterPro" id="IPR050360">
    <property type="entry name" value="MFS_Sugar_Transporters"/>
</dbReference>
<feature type="transmembrane region" description="Helical" evidence="9">
    <location>
        <begin position="160"/>
        <end position="179"/>
    </location>
</feature>
<sequence length="502" mass="54798">MPKKPGSRWSRMTPLLAFSCFCLVVGDLLFGYDVGNFGGILGNPGFIRQFGSKNANGVYKLSSLHTSLLASLAFIGKFLGCLAAAPLIERFGHRVVFVQLSVVSIIGVIIEITSAGTGPETGRLAQLIVGRIVVYAAIGLVEICVSTYQSEIVHPGIRGFVVTTLQMFLNCGGLLASGLNRAFRFDTTSTGWRTVTGVQLIFPVLIVACVPFIPDSPRWLLSRDRNDDAITSLRRLRPAQEVQSGQCEEELASIKAGLTSNVHKNSWMSTLRGTNLRRTMLVVMFYTYGQITGQAFVSTYAVIFYQANGYAAHAFTYPIITSVFSILSCIPCMHFVDTAGRRVVLMTSYFLQALFLFLVAGMGSLPNKNGAEKNAVVAWVMLFGISYSLGGAGVPYLLGAELPNHSVREKTSTIGTSINVVWAFVVNFSMPYLLAAISVKVGWVFGSISVSALVLTFLFLPETKGMTLEEIDDVFARPFNPFRSSRVREDDESEIEQIETDL</sequence>
<evidence type="ECO:0000256" key="5">
    <source>
        <dbReference type="ARBA" id="ARBA00022989"/>
    </source>
</evidence>
<keyword evidence="4 9" id="KW-0812">Transmembrane</keyword>
<dbReference type="GO" id="GO:0005351">
    <property type="term" value="F:carbohydrate:proton symporter activity"/>
    <property type="evidence" value="ECO:0007669"/>
    <property type="project" value="TreeGrafter"/>
</dbReference>
<dbReference type="Proteomes" id="UP000279236">
    <property type="component" value="Unassembled WGS sequence"/>
</dbReference>
<dbReference type="SUPFAM" id="SSF103473">
    <property type="entry name" value="MFS general substrate transporter"/>
    <property type="match status" value="1"/>
</dbReference>
<feature type="transmembrane region" description="Helical" evidence="9">
    <location>
        <begin position="68"/>
        <end position="88"/>
    </location>
</feature>
<feature type="transmembrane region" description="Helical" evidence="9">
    <location>
        <begin position="95"/>
        <end position="116"/>
    </location>
</feature>
<evidence type="ECO:0000259" key="10">
    <source>
        <dbReference type="PROSITE" id="PS50850"/>
    </source>
</evidence>
<feature type="transmembrane region" description="Helical" evidence="9">
    <location>
        <begin position="281"/>
        <end position="303"/>
    </location>
</feature>
<evidence type="ECO:0000313" key="11">
    <source>
        <dbReference type="EMBL" id="RSH78825.1"/>
    </source>
</evidence>
<evidence type="ECO:0000256" key="8">
    <source>
        <dbReference type="RuleBase" id="RU003346"/>
    </source>
</evidence>
<feature type="transmembrane region" description="Helical" evidence="9">
    <location>
        <begin position="376"/>
        <end position="398"/>
    </location>
</feature>
<evidence type="ECO:0000256" key="2">
    <source>
        <dbReference type="ARBA" id="ARBA00010992"/>
    </source>
</evidence>
<feature type="transmembrane region" description="Helical" evidence="9">
    <location>
        <begin position="128"/>
        <end position="148"/>
    </location>
</feature>
<dbReference type="InterPro" id="IPR003663">
    <property type="entry name" value="Sugar/inositol_transpt"/>
</dbReference>
<comment type="subcellular location">
    <subcellularLocation>
        <location evidence="1">Membrane</location>
        <topology evidence="1">Multi-pass membrane protein</topology>
    </subcellularLocation>
</comment>
<dbReference type="InterPro" id="IPR036259">
    <property type="entry name" value="MFS_trans_sf"/>
</dbReference>
<feature type="transmembrane region" description="Helical" evidence="9">
    <location>
        <begin position="419"/>
        <end position="437"/>
    </location>
</feature>
<feature type="transmembrane region" description="Helical" evidence="9">
    <location>
        <begin position="343"/>
        <end position="364"/>
    </location>
</feature>